<dbReference type="Gene3D" id="1.10.510.10">
    <property type="entry name" value="Transferase(Phosphotransferase) domain 1"/>
    <property type="match status" value="1"/>
</dbReference>
<dbReference type="Proteomes" id="UP000228934">
    <property type="component" value="Unassembled WGS sequence"/>
</dbReference>
<evidence type="ECO:0000256" key="3">
    <source>
        <dbReference type="ARBA" id="ARBA00022777"/>
    </source>
</evidence>
<evidence type="ECO:0000313" key="6">
    <source>
        <dbReference type="EMBL" id="PIO12978.1"/>
    </source>
</evidence>
<dbReference type="Gene3D" id="3.30.505.10">
    <property type="entry name" value="SH2 domain"/>
    <property type="match status" value="1"/>
</dbReference>
<dbReference type="SUPFAM" id="SSF50044">
    <property type="entry name" value="SH3-domain"/>
    <property type="match status" value="1"/>
</dbReference>
<name>A0A2G9QBL5_AQUCT</name>
<dbReference type="OrthoDB" id="4062651at2759"/>
<organism evidence="6 7">
    <name type="scientific">Aquarana catesbeiana</name>
    <name type="common">American bullfrog</name>
    <name type="synonym">Rana catesbeiana</name>
    <dbReference type="NCBI Taxonomy" id="8400"/>
    <lineage>
        <taxon>Eukaryota</taxon>
        <taxon>Metazoa</taxon>
        <taxon>Chordata</taxon>
        <taxon>Craniata</taxon>
        <taxon>Vertebrata</taxon>
        <taxon>Euteleostomi</taxon>
        <taxon>Amphibia</taxon>
        <taxon>Batrachia</taxon>
        <taxon>Anura</taxon>
        <taxon>Neobatrachia</taxon>
        <taxon>Ranoidea</taxon>
        <taxon>Ranidae</taxon>
        <taxon>Aquarana</taxon>
    </lineage>
</organism>
<reference evidence="7" key="1">
    <citation type="journal article" date="2017" name="Nat. Commun.">
        <title>The North American bullfrog draft genome provides insight into hormonal regulation of long noncoding RNA.</title>
        <authorList>
            <person name="Hammond S.A."/>
            <person name="Warren R.L."/>
            <person name="Vandervalk B.P."/>
            <person name="Kucuk E."/>
            <person name="Khan H."/>
            <person name="Gibb E.A."/>
            <person name="Pandoh P."/>
            <person name="Kirk H."/>
            <person name="Zhao Y."/>
            <person name="Jones M."/>
            <person name="Mungall A.J."/>
            <person name="Coope R."/>
            <person name="Pleasance S."/>
            <person name="Moore R.A."/>
            <person name="Holt R.A."/>
            <person name="Round J.M."/>
            <person name="Ohora S."/>
            <person name="Walle B.V."/>
            <person name="Veldhoen N."/>
            <person name="Helbing C.C."/>
            <person name="Birol I."/>
        </authorList>
    </citation>
    <scope>NUCLEOTIDE SEQUENCE [LARGE SCALE GENOMIC DNA]</scope>
</reference>
<proteinExistence type="predicted"/>
<evidence type="ECO:0000313" key="7">
    <source>
        <dbReference type="Proteomes" id="UP000228934"/>
    </source>
</evidence>
<keyword evidence="1 4" id="KW-0728">SH3 domain</keyword>
<dbReference type="PROSITE" id="PS50002">
    <property type="entry name" value="SH3"/>
    <property type="match status" value="1"/>
</dbReference>
<dbReference type="InterPro" id="IPR001245">
    <property type="entry name" value="Ser-Thr/Tyr_kinase_cat_dom"/>
</dbReference>
<dbReference type="Pfam" id="PF07714">
    <property type="entry name" value="PK_Tyr_Ser-Thr"/>
    <property type="match status" value="1"/>
</dbReference>
<dbReference type="SUPFAM" id="SSF55550">
    <property type="entry name" value="SH2 domain"/>
    <property type="match status" value="1"/>
</dbReference>
<keyword evidence="2" id="KW-0808">Transferase</keyword>
<dbReference type="Pfam" id="PF00017">
    <property type="entry name" value="SH2"/>
    <property type="match status" value="1"/>
</dbReference>
<sequence length="154" mass="18123">MPPLCTNNIYRLMLECWNEEANKRPSFQKIVERKILDNHKRFGISDKYLSVKDWQATGKDEISIKAKERFRVHSMEKNRWLVSKVDVTGGDVIRGYVPCDYLVREKSLEEQSWFSDVYRAEAETLLLSQPNGSFLVRPRIDSLYCLSGKDKWLM</sequence>
<protein>
    <recommendedName>
        <fullName evidence="5">SH3 domain-containing protein</fullName>
    </recommendedName>
</protein>
<gene>
    <name evidence="6" type="ORF">AB205_0018550</name>
</gene>
<accession>A0A2G9QBL5</accession>
<evidence type="ECO:0000256" key="4">
    <source>
        <dbReference type="PROSITE-ProRule" id="PRU00192"/>
    </source>
</evidence>
<dbReference type="InterPro" id="IPR036028">
    <property type="entry name" value="SH3-like_dom_sf"/>
</dbReference>
<keyword evidence="7" id="KW-1185">Reference proteome</keyword>
<feature type="domain" description="SH3" evidence="5">
    <location>
        <begin position="43"/>
        <end position="107"/>
    </location>
</feature>
<dbReference type="InterPro" id="IPR036860">
    <property type="entry name" value="SH2_dom_sf"/>
</dbReference>
<evidence type="ECO:0000259" key="5">
    <source>
        <dbReference type="PROSITE" id="PS50002"/>
    </source>
</evidence>
<dbReference type="InterPro" id="IPR001452">
    <property type="entry name" value="SH3_domain"/>
</dbReference>
<keyword evidence="3" id="KW-0418">Kinase</keyword>
<dbReference type="GO" id="GO:0004672">
    <property type="term" value="F:protein kinase activity"/>
    <property type="evidence" value="ECO:0007669"/>
    <property type="project" value="InterPro"/>
</dbReference>
<dbReference type="EMBL" id="KZ060008">
    <property type="protein sequence ID" value="PIO12978.1"/>
    <property type="molecule type" value="Genomic_DNA"/>
</dbReference>
<evidence type="ECO:0000256" key="1">
    <source>
        <dbReference type="ARBA" id="ARBA00022443"/>
    </source>
</evidence>
<dbReference type="AlphaFoldDB" id="A0A2G9QBL5"/>
<dbReference type="Gene3D" id="2.30.30.40">
    <property type="entry name" value="SH3 Domains"/>
    <property type="match status" value="1"/>
</dbReference>
<dbReference type="InterPro" id="IPR000980">
    <property type="entry name" value="SH2"/>
</dbReference>
<evidence type="ECO:0000256" key="2">
    <source>
        <dbReference type="ARBA" id="ARBA00022679"/>
    </source>
</evidence>